<evidence type="ECO:0000256" key="2">
    <source>
        <dbReference type="ARBA" id="ARBA00010621"/>
    </source>
</evidence>
<keyword evidence="5 14" id="KW-1003">Cell membrane</keyword>
<evidence type="ECO:0000256" key="8">
    <source>
        <dbReference type="ARBA" id="ARBA00022989"/>
    </source>
</evidence>
<dbReference type="GO" id="GO:0071555">
    <property type="term" value="P:cell wall organization"/>
    <property type="evidence" value="ECO:0007669"/>
    <property type="project" value="UniProtKB-KW"/>
</dbReference>
<comment type="function">
    <text evidence="14">Catalyzes the dephosphorylation of undecaprenyl diphosphate (UPP). Confers resistance to bacitracin.</text>
</comment>
<evidence type="ECO:0000256" key="13">
    <source>
        <dbReference type="ARBA" id="ARBA00047594"/>
    </source>
</evidence>
<dbReference type="AlphaFoldDB" id="A0A1Y2L5H6"/>
<feature type="transmembrane region" description="Helical" evidence="14">
    <location>
        <begin position="6"/>
        <end position="29"/>
    </location>
</feature>
<feature type="transmembrane region" description="Helical" evidence="14">
    <location>
        <begin position="185"/>
        <end position="207"/>
    </location>
</feature>
<comment type="subcellular location">
    <subcellularLocation>
        <location evidence="1 14">Cell membrane</location>
        <topology evidence="1 14">Multi-pass membrane protein</topology>
    </subcellularLocation>
</comment>
<dbReference type="EC" id="3.6.1.27" evidence="3 14"/>
<feature type="transmembrane region" description="Helical" evidence="14">
    <location>
        <begin position="114"/>
        <end position="131"/>
    </location>
</feature>
<dbReference type="GO" id="GO:0005886">
    <property type="term" value="C:plasma membrane"/>
    <property type="evidence" value="ECO:0007669"/>
    <property type="project" value="UniProtKB-SubCell"/>
</dbReference>
<comment type="miscellaneous">
    <text evidence="14">Bacitracin is thought to be involved in the inhibition of peptidoglycan synthesis by sequestering undecaprenyl diphosphate, thereby reducing the pool of lipid carrier available.</text>
</comment>
<evidence type="ECO:0000256" key="14">
    <source>
        <dbReference type="HAMAP-Rule" id="MF_01006"/>
    </source>
</evidence>
<evidence type="ECO:0000256" key="5">
    <source>
        <dbReference type="ARBA" id="ARBA00022475"/>
    </source>
</evidence>
<name>A0A1Y2L5H6_9PROT</name>
<protein>
    <recommendedName>
        <fullName evidence="4 14">Undecaprenyl-diphosphatase</fullName>
        <ecNumber evidence="3 14">3.6.1.27</ecNumber>
    </recommendedName>
    <alternativeName>
        <fullName evidence="12 14">Bacitracin resistance protein</fullName>
    </alternativeName>
    <alternativeName>
        <fullName evidence="11 14">Undecaprenyl pyrophosphate phosphatase</fullName>
    </alternativeName>
</protein>
<keyword evidence="14" id="KW-0573">Peptidoglycan synthesis</keyword>
<evidence type="ECO:0000313" key="16">
    <source>
        <dbReference type="Proteomes" id="UP000193391"/>
    </source>
</evidence>
<evidence type="ECO:0000256" key="12">
    <source>
        <dbReference type="ARBA" id="ARBA00032932"/>
    </source>
</evidence>
<feature type="transmembrane region" description="Helical" evidence="14">
    <location>
        <begin position="219"/>
        <end position="238"/>
    </location>
</feature>
<dbReference type="GO" id="GO:0009252">
    <property type="term" value="P:peptidoglycan biosynthetic process"/>
    <property type="evidence" value="ECO:0007669"/>
    <property type="project" value="UniProtKB-KW"/>
</dbReference>
<proteinExistence type="inferred from homology"/>
<dbReference type="GO" id="GO:0008360">
    <property type="term" value="P:regulation of cell shape"/>
    <property type="evidence" value="ECO:0007669"/>
    <property type="project" value="UniProtKB-KW"/>
</dbReference>
<dbReference type="Proteomes" id="UP000193391">
    <property type="component" value="Unassembled WGS sequence"/>
</dbReference>
<dbReference type="HAMAP" id="MF_01006">
    <property type="entry name" value="Undec_diphosphatase"/>
    <property type="match status" value="1"/>
</dbReference>
<feature type="transmembrane region" description="Helical" evidence="14">
    <location>
        <begin position="41"/>
        <end position="61"/>
    </location>
</feature>
<evidence type="ECO:0000256" key="7">
    <source>
        <dbReference type="ARBA" id="ARBA00022801"/>
    </source>
</evidence>
<keyword evidence="6 14" id="KW-0812">Transmembrane</keyword>
<keyword evidence="14" id="KW-0961">Cell wall biogenesis/degradation</keyword>
<sequence length="276" mass="30104">MTLQHIILLAVVQGITEFLPISSSGHLVLTPAITGAADQGLLLDVSVHVGTLLAVLIYFWRDVLAMIVGFFRLFTGRMTPGARMALHIIVATIPVVAVGYYLKQSGIEEQMRSVEIIAWTTLVFGIILWFADKVGMTINRIEHMGWAGSIFIGLAQVIALIPGVSRSGITMTAARLMSYERSDAAQFSMLMSIPVIMGAGLLAGLDLHKAGNMELNREVLLAIVFSFFTALITIAVLMSWLKRASFTPFAIYRIILGIALLVWVYGYDTAPLGTLF</sequence>
<dbReference type="PANTHER" id="PTHR30622:SF4">
    <property type="entry name" value="UNDECAPRENYL-DIPHOSPHATASE"/>
    <property type="match status" value="1"/>
</dbReference>
<dbReference type="STRING" id="1293891.TMES_03185"/>
<evidence type="ECO:0000256" key="3">
    <source>
        <dbReference type="ARBA" id="ARBA00012374"/>
    </source>
</evidence>
<keyword evidence="7 14" id="KW-0378">Hydrolase</keyword>
<dbReference type="GO" id="GO:0046677">
    <property type="term" value="P:response to antibiotic"/>
    <property type="evidence" value="ECO:0007669"/>
    <property type="project" value="UniProtKB-UniRule"/>
</dbReference>
<evidence type="ECO:0000256" key="1">
    <source>
        <dbReference type="ARBA" id="ARBA00004651"/>
    </source>
</evidence>
<comment type="similarity">
    <text evidence="2 14">Belongs to the UppP family.</text>
</comment>
<evidence type="ECO:0000256" key="9">
    <source>
        <dbReference type="ARBA" id="ARBA00023136"/>
    </source>
</evidence>
<feature type="transmembrane region" description="Helical" evidence="14">
    <location>
        <begin position="143"/>
        <end position="164"/>
    </location>
</feature>
<evidence type="ECO:0000256" key="11">
    <source>
        <dbReference type="ARBA" id="ARBA00032707"/>
    </source>
</evidence>
<accession>A0A1Y2L5H6</accession>
<comment type="catalytic activity">
    <reaction evidence="13 14">
        <text>di-trans,octa-cis-undecaprenyl diphosphate + H2O = di-trans,octa-cis-undecaprenyl phosphate + phosphate + H(+)</text>
        <dbReference type="Rhea" id="RHEA:28094"/>
        <dbReference type="ChEBI" id="CHEBI:15377"/>
        <dbReference type="ChEBI" id="CHEBI:15378"/>
        <dbReference type="ChEBI" id="CHEBI:43474"/>
        <dbReference type="ChEBI" id="CHEBI:58405"/>
        <dbReference type="ChEBI" id="CHEBI:60392"/>
        <dbReference type="EC" id="3.6.1.27"/>
    </reaction>
</comment>
<keyword evidence="16" id="KW-1185">Reference proteome</keyword>
<keyword evidence="9 14" id="KW-0472">Membrane</keyword>
<feature type="transmembrane region" description="Helical" evidence="14">
    <location>
        <begin position="250"/>
        <end position="267"/>
    </location>
</feature>
<feature type="transmembrane region" description="Helical" evidence="14">
    <location>
        <begin position="81"/>
        <end position="102"/>
    </location>
</feature>
<dbReference type="Pfam" id="PF02673">
    <property type="entry name" value="BacA"/>
    <property type="match status" value="1"/>
</dbReference>
<dbReference type="NCBIfam" id="NF001393">
    <property type="entry name" value="PRK00281.2-4"/>
    <property type="match status" value="1"/>
</dbReference>
<dbReference type="InterPro" id="IPR003824">
    <property type="entry name" value="UppP"/>
</dbReference>
<evidence type="ECO:0000256" key="6">
    <source>
        <dbReference type="ARBA" id="ARBA00022692"/>
    </source>
</evidence>
<dbReference type="GO" id="GO:0050380">
    <property type="term" value="F:undecaprenyl-diphosphatase activity"/>
    <property type="evidence" value="ECO:0007669"/>
    <property type="project" value="UniProtKB-UniRule"/>
</dbReference>
<reference evidence="15 16" key="1">
    <citation type="submission" date="2014-03" db="EMBL/GenBank/DDBJ databases">
        <title>The draft genome sequence of Thalassospira mesophila JCM 18969.</title>
        <authorList>
            <person name="Lai Q."/>
            <person name="Shao Z."/>
        </authorList>
    </citation>
    <scope>NUCLEOTIDE SEQUENCE [LARGE SCALE GENOMIC DNA]</scope>
    <source>
        <strain evidence="15 16">JCM 18969</strain>
    </source>
</reference>
<dbReference type="PANTHER" id="PTHR30622">
    <property type="entry name" value="UNDECAPRENYL-DIPHOSPHATASE"/>
    <property type="match status" value="1"/>
</dbReference>
<dbReference type="RefSeq" id="WP_085579303.1">
    <property type="nucleotide sequence ID" value="NZ_JFKA01000001.1"/>
</dbReference>
<comment type="caution">
    <text evidence="15">The sequence shown here is derived from an EMBL/GenBank/DDBJ whole genome shotgun (WGS) entry which is preliminary data.</text>
</comment>
<evidence type="ECO:0000256" key="10">
    <source>
        <dbReference type="ARBA" id="ARBA00023251"/>
    </source>
</evidence>
<keyword evidence="10 14" id="KW-0046">Antibiotic resistance</keyword>
<keyword evidence="8 14" id="KW-1133">Transmembrane helix</keyword>
<organism evidence="15 16">
    <name type="scientific">Thalassospira mesophila</name>
    <dbReference type="NCBI Taxonomy" id="1293891"/>
    <lineage>
        <taxon>Bacteria</taxon>
        <taxon>Pseudomonadati</taxon>
        <taxon>Pseudomonadota</taxon>
        <taxon>Alphaproteobacteria</taxon>
        <taxon>Rhodospirillales</taxon>
        <taxon>Thalassospiraceae</taxon>
        <taxon>Thalassospira</taxon>
    </lineage>
</organism>
<dbReference type="OrthoDB" id="9808289at2"/>
<evidence type="ECO:0000256" key="4">
    <source>
        <dbReference type="ARBA" id="ARBA00021581"/>
    </source>
</evidence>
<evidence type="ECO:0000313" key="15">
    <source>
        <dbReference type="EMBL" id="OSQ40723.1"/>
    </source>
</evidence>
<keyword evidence="14" id="KW-0133">Cell shape</keyword>
<gene>
    <name evidence="14" type="primary">uppP</name>
    <name evidence="15" type="ORF">TMES_03185</name>
</gene>
<dbReference type="EMBL" id="JFKA01000001">
    <property type="protein sequence ID" value="OSQ40723.1"/>
    <property type="molecule type" value="Genomic_DNA"/>
</dbReference>